<keyword evidence="6" id="KW-1185">Reference proteome</keyword>
<dbReference type="SUPFAM" id="SSF56436">
    <property type="entry name" value="C-type lectin-like"/>
    <property type="match status" value="1"/>
</dbReference>
<dbReference type="GeneID" id="132711112"/>
<dbReference type="PROSITE" id="PS50041">
    <property type="entry name" value="C_TYPE_LECTIN_2"/>
    <property type="match status" value="1"/>
</dbReference>
<proteinExistence type="predicted"/>
<dbReference type="InterPro" id="IPR050111">
    <property type="entry name" value="C-type_lectin/snaclec_domain"/>
</dbReference>
<evidence type="ECO:0000259" key="5">
    <source>
        <dbReference type="PROSITE" id="PS50041"/>
    </source>
</evidence>
<dbReference type="SMART" id="SM00034">
    <property type="entry name" value="CLECT"/>
    <property type="match status" value="1"/>
</dbReference>
<dbReference type="InterPro" id="IPR001304">
    <property type="entry name" value="C-type_lectin-like"/>
</dbReference>
<keyword evidence="3" id="KW-1015">Disulfide bond</keyword>
<feature type="chain" id="PRO_5046139926" evidence="4">
    <location>
        <begin position="24"/>
        <end position="158"/>
    </location>
</feature>
<reference evidence="7" key="1">
    <citation type="submission" date="2025-08" db="UniProtKB">
        <authorList>
            <consortium name="RefSeq"/>
        </authorList>
    </citation>
    <scope>IDENTIFICATION</scope>
    <source>
        <tissue evidence="7">Blood</tissue>
    </source>
</reference>
<evidence type="ECO:0000256" key="2">
    <source>
        <dbReference type="ARBA" id="ARBA00022525"/>
    </source>
</evidence>
<accession>A0ABM3ZA47</accession>
<evidence type="ECO:0000256" key="3">
    <source>
        <dbReference type="ARBA" id="ARBA00023157"/>
    </source>
</evidence>
<feature type="domain" description="C-type lectin" evidence="5">
    <location>
        <begin position="33"/>
        <end position="155"/>
    </location>
</feature>
<gene>
    <name evidence="7" type="primary">LOC132711112</name>
</gene>
<dbReference type="InterPro" id="IPR016187">
    <property type="entry name" value="CTDL_fold"/>
</dbReference>
<comment type="subcellular location">
    <subcellularLocation>
        <location evidence="1">Secreted</location>
    </subcellularLocation>
</comment>
<dbReference type="Proteomes" id="UP001652622">
    <property type="component" value="Unplaced"/>
</dbReference>
<dbReference type="CDD" id="cd03594">
    <property type="entry name" value="CLECT_REG-1_like"/>
    <property type="match status" value="1"/>
</dbReference>
<sequence length="158" mass="18026">MGQFIFVSLSLLVVALSLSGVKGCCCPNDWLPMNGFCYKVNDQLKTWNDAEMFCRKLKPGCHLASIHNMAESADLAEYVSDYLTKKDSVWIGLNDAQKKGVWVWTDRSSTNYLAWGEGEPNNQQKNEYCVELIAKTGFKYWNDHPCDVLRAFICECKY</sequence>
<evidence type="ECO:0000313" key="6">
    <source>
        <dbReference type="Proteomes" id="UP001652622"/>
    </source>
</evidence>
<dbReference type="PANTHER" id="PTHR22803">
    <property type="entry name" value="MANNOSE, PHOSPHOLIPASE, LECTIN RECEPTOR RELATED"/>
    <property type="match status" value="1"/>
</dbReference>
<evidence type="ECO:0000256" key="1">
    <source>
        <dbReference type="ARBA" id="ARBA00004613"/>
    </source>
</evidence>
<evidence type="ECO:0000256" key="4">
    <source>
        <dbReference type="SAM" id="SignalP"/>
    </source>
</evidence>
<dbReference type="Gene3D" id="3.10.100.10">
    <property type="entry name" value="Mannose-Binding Protein A, subunit A"/>
    <property type="match status" value="1"/>
</dbReference>
<keyword evidence="2" id="KW-0964">Secreted</keyword>
<dbReference type="PRINTS" id="PR01504">
    <property type="entry name" value="PNCREATITSAP"/>
</dbReference>
<dbReference type="PROSITE" id="PS00615">
    <property type="entry name" value="C_TYPE_LECTIN_1"/>
    <property type="match status" value="1"/>
</dbReference>
<dbReference type="InterPro" id="IPR018378">
    <property type="entry name" value="C-type_lectin_CS"/>
</dbReference>
<feature type="signal peptide" evidence="4">
    <location>
        <begin position="1"/>
        <end position="23"/>
    </location>
</feature>
<organism evidence="6 7">
    <name type="scientific">Pantherophis guttatus</name>
    <name type="common">Corn snake</name>
    <name type="synonym">Elaphe guttata</name>
    <dbReference type="NCBI Taxonomy" id="94885"/>
    <lineage>
        <taxon>Eukaryota</taxon>
        <taxon>Metazoa</taxon>
        <taxon>Chordata</taxon>
        <taxon>Craniata</taxon>
        <taxon>Vertebrata</taxon>
        <taxon>Euteleostomi</taxon>
        <taxon>Lepidosauria</taxon>
        <taxon>Squamata</taxon>
        <taxon>Bifurcata</taxon>
        <taxon>Unidentata</taxon>
        <taxon>Episquamata</taxon>
        <taxon>Toxicofera</taxon>
        <taxon>Serpentes</taxon>
        <taxon>Colubroidea</taxon>
        <taxon>Colubridae</taxon>
        <taxon>Colubrinae</taxon>
        <taxon>Pantherophis</taxon>
    </lineage>
</organism>
<dbReference type="InterPro" id="IPR016186">
    <property type="entry name" value="C-type_lectin-like/link_sf"/>
</dbReference>
<dbReference type="Pfam" id="PF00059">
    <property type="entry name" value="Lectin_C"/>
    <property type="match status" value="1"/>
</dbReference>
<dbReference type="RefSeq" id="XP_060545239.1">
    <property type="nucleotide sequence ID" value="XM_060689256.1"/>
</dbReference>
<protein>
    <submittedName>
        <fullName evidence="7">C-type lectin mannose-binding isoform-like</fullName>
    </submittedName>
</protein>
<evidence type="ECO:0000313" key="7">
    <source>
        <dbReference type="RefSeq" id="XP_060545239.1"/>
    </source>
</evidence>
<name>A0ABM3ZA47_PANGU</name>
<keyword evidence="4" id="KW-0732">Signal</keyword>